<proteinExistence type="predicted"/>
<keyword evidence="2" id="KW-1185">Reference proteome</keyword>
<evidence type="ECO:0000313" key="2">
    <source>
        <dbReference type="Proteomes" id="UP000176204"/>
    </source>
</evidence>
<gene>
    <name evidence="1" type="ORF">PYTT_2381</name>
</gene>
<protein>
    <submittedName>
        <fullName evidence="1">Uncharacterized protein</fullName>
    </submittedName>
</protein>
<evidence type="ECO:0000313" key="1">
    <source>
        <dbReference type="EMBL" id="SEH99335.1"/>
    </source>
</evidence>
<dbReference type="STRING" id="1679444.PYTT_2381"/>
<organism evidence="1 2">
    <name type="scientific">Akkermansia glycaniphila</name>
    <dbReference type="NCBI Taxonomy" id="1679444"/>
    <lineage>
        <taxon>Bacteria</taxon>
        <taxon>Pseudomonadati</taxon>
        <taxon>Verrucomicrobiota</taxon>
        <taxon>Verrucomicrobiia</taxon>
        <taxon>Verrucomicrobiales</taxon>
        <taxon>Akkermansiaceae</taxon>
        <taxon>Akkermansia</taxon>
    </lineage>
</organism>
<dbReference type="Proteomes" id="UP000176204">
    <property type="component" value="Chromosome I"/>
</dbReference>
<accession>A0A1C7P9E1</accession>
<dbReference type="PATRIC" id="fig|1679444.3.peg.1555"/>
<name>A0A1C7P9E1_9BACT</name>
<reference evidence="2" key="1">
    <citation type="submission" date="2016-09" db="EMBL/GenBank/DDBJ databases">
        <authorList>
            <person name="Koehorst J."/>
        </authorList>
    </citation>
    <scope>NUCLEOTIDE SEQUENCE [LARGE SCALE GENOMIC DNA]</scope>
</reference>
<sequence length="190" mass="20664">MALCRMGEGCLSAQDLADLSKKEAAVAAAFYGQAVASVMQRYTWAFALKGELMPVEETEDGKAAIFLPDDFLRMDSVGVLATWLVRGREVVFAECPRVEEVFVSYVSSDVAEEEWPALFTDCVVLSLASYLAGNLAANYELAAQLTATLDQVALPAAISYDAKTTSSDRRNQSVAERFRGSALLKSRLGW</sequence>
<dbReference type="KEGG" id="agl:PYTT_2381"/>
<dbReference type="EMBL" id="LT629973">
    <property type="protein sequence ID" value="SEH99335.1"/>
    <property type="molecule type" value="Genomic_DNA"/>
</dbReference>
<dbReference type="AlphaFoldDB" id="A0A1C7P9E1"/>